<name>A0A0D6R109_ARACU</name>
<evidence type="ECO:0000313" key="8">
    <source>
        <dbReference type="EMBL" id="JAG96406.1"/>
    </source>
</evidence>
<feature type="compositionally biased region" description="Polar residues" evidence="6">
    <location>
        <begin position="149"/>
        <end position="176"/>
    </location>
</feature>
<keyword evidence="7" id="KW-0472">Membrane</keyword>
<dbReference type="AlphaFoldDB" id="A0A0D6R109"/>
<evidence type="ECO:0000256" key="7">
    <source>
        <dbReference type="SAM" id="Phobius"/>
    </source>
</evidence>
<evidence type="ECO:0000256" key="5">
    <source>
        <dbReference type="RuleBase" id="RU003690"/>
    </source>
</evidence>
<keyword evidence="7" id="KW-1133">Transmembrane helix</keyword>
<dbReference type="EMBL" id="GCKF01037581">
    <property type="protein sequence ID" value="JAG96406.1"/>
    <property type="molecule type" value="Transcribed_RNA"/>
</dbReference>
<feature type="compositionally biased region" description="Basic and acidic residues" evidence="6">
    <location>
        <begin position="126"/>
        <end position="143"/>
    </location>
</feature>
<dbReference type="InterPro" id="IPR017853">
    <property type="entry name" value="GH"/>
</dbReference>
<dbReference type="SUPFAM" id="SSF51445">
    <property type="entry name" value="(Trans)glycosidases"/>
    <property type="match status" value="1"/>
</dbReference>
<dbReference type="PROSITE" id="PS00572">
    <property type="entry name" value="GLYCOSYL_HYDROL_F1_1"/>
    <property type="match status" value="1"/>
</dbReference>
<protein>
    <recommendedName>
        <fullName evidence="9">Beta-glucosidase</fullName>
    </recommendedName>
</protein>
<evidence type="ECO:0000256" key="2">
    <source>
        <dbReference type="ARBA" id="ARBA00022801"/>
    </source>
</evidence>
<feature type="region of interest" description="Disordered" evidence="6">
    <location>
        <begin position="126"/>
        <end position="177"/>
    </location>
</feature>
<feature type="transmembrane region" description="Helical" evidence="7">
    <location>
        <begin position="12"/>
        <end position="30"/>
    </location>
</feature>
<keyword evidence="3" id="KW-0326">Glycosidase</keyword>
<dbReference type="PRINTS" id="PR00131">
    <property type="entry name" value="GLHYDRLASE1"/>
</dbReference>
<reference evidence="8" key="1">
    <citation type="submission" date="2015-03" db="EMBL/GenBank/DDBJ databases">
        <title>A transcriptome of Araucaria cunninghamii, an australian fine timber species.</title>
        <authorList>
            <person name="Jing Yi C.J.Y."/>
            <person name="Yin San L.Y.S."/>
            <person name="Abdul Karim S.S."/>
            <person name="Wan Azmi N.N."/>
            <person name="Hercus R.R."/>
            <person name="Croft L.L."/>
        </authorList>
    </citation>
    <scope>NUCLEOTIDE SEQUENCE</scope>
    <source>
        <strain evidence="8">MI0301</strain>
        <tissue evidence="8">Leaf</tissue>
    </source>
</reference>
<evidence type="ECO:0000256" key="4">
    <source>
        <dbReference type="PROSITE-ProRule" id="PRU10055"/>
    </source>
</evidence>
<evidence type="ECO:0000256" key="1">
    <source>
        <dbReference type="ARBA" id="ARBA00010838"/>
    </source>
</evidence>
<sequence length="710" mass="79922">MAVFLLNVSKVFGMAGIIAVAANTFAFLRFHRKRMASFENPIDESKALLASFPVDKDVDADGFFFAIATTAALLEKDEIPNISGKSEDAPLQNIEDSHLQEEVESGPQDGSQLNLFKSEIDLKAEDNGEQKLGEGAANDDKNGNKRRSASTVDVNELSESCQSKEGSTQNKSSNETSLDEWELLYLEKTTDKEHEPLDHVSGFPSVVGQGKLEVTDSSLDDQEDPDKMHGSIAEKSEKLDPTLEGLMKGLENVKNGQKELVSQTNVHCLKQKPSFWYNPVEELQLAKETNATVFRMNIEWSRIMPKEPIDGVEKAINQEALDQYRWFIERVRAHGLRVMLTLFHHSLPKWASAYGGWQEDKTVDYFLEYTRVVVGSFCDLVDYWITFNEPHVFGLTEYCSGIQGNLLQTVATVLSWGVFRNVINRMASAHLKAYDIIHVIREKTSRKVNVGISHHISYKQPYGLFDMSVVELSNWMTHFTYVDNVCSKLDFLGINYYGQEFISSFGLKLVKNEEYSEAGKSIYPDGLYRELLAFHNRYKKLNVPFIITENGVADATDNLRRPYILEHLLAVKAAMNKGVPVKGYCYCAFSDNMVPANDHNSLEFGLAAIDSENNLRRVPRPSYYLFSEVAKSGLITKGQREKAWAELQSAVMGENLRLICLGVDGQGGVASRVERPFGKKDWRFGHYKPDGLQDPVSCTLRCIWKVATLS</sequence>
<evidence type="ECO:0000256" key="6">
    <source>
        <dbReference type="SAM" id="MobiDB-lite"/>
    </source>
</evidence>
<accession>A0A0D6R109</accession>
<dbReference type="GO" id="GO:0005975">
    <property type="term" value="P:carbohydrate metabolic process"/>
    <property type="evidence" value="ECO:0007669"/>
    <property type="project" value="InterPro"/>
</dbReference>
<dbReference type="GO" id="GO:0008422">
    <property type="term" value="F:beta-glucosidase activity"/>
    <property type="evidence" value="ECO:0007669"/>
    <property type="project" value="TreeGrafter"/>
</dbReference>
<dbReference type="PANTHER" id="PTHR10353:SF209">
    <property type="entry name" value="GALACTOLIPID GALACTOSYLTRANSFERASE SFR2, CHLOROPLASTIC"/>
    <property type="match status" value="1"/>
</dbReference>
<dbReference type="Pfam" id="PF00232">
    <property type="entry name" value="Glyco_hydro_1"/>
    <property type="match status" value="2"/>
</dbReference>
<feature type="active site" description="Nucleophile" evidence="4">
    <location>
        <position position="549"/>
    </location>
</feature>
<proteinExistence type="inferred from homology"/>
<dbReference type="Gene3D" id="3.20.20.80">
    <property type="entry name" value="Glycosidases"/>
    <property type="match status" value="1"/>
</dbReference>
<dbReference type="InterPro" id="IPR001360">
    <property type="entry name" value="Glyco_hydro_1"/>
</dbReference>
<dbReference type="InterPro" id="IPR018120">
    <property type="entry name" value="Glyco_hydro_1_AS"/>
</dbReference>
<dbReference type="PANTHER" id="PTHR10353">
    <property type="entry name" value="GLYCOSYL HYDROLASE"/>
    <property type="match status" value="1"/>
</dbReference>
<evidence type="ECO:0000256" key="3">
    <source>
        <dbReference type="ARBA" id="ARBA00023295"/>
    </source>
</evidence>
<organism evidence="8">
    <name type="scientific">Araucaria cunninghamii</name>
    <name type="common">Hoop pine</name>
    <name type="synonym">Moreton Bay pine</name>
    <dbReference type="NCBI Taxonomy" id="56994"/>
    <lineage>
        <taxon>Eukaryota</taxon>
        <taxon>Viridiplantae</taxon>
        <taxon>Streptophyta</taxon>
        <taxon>Embryophyta</taxon>
        <taxon>Tracheophyta</taxon>
        <taxon>Spermatophyta</taxon>
        <taxon>Pinopsida</taxon>
        <taxon>Pinidae</taxon>
        <taxon>Conifers II</taxon>
        <taxon>Araucariales</taxon>
        <taxon>Araucariaceae</taxon>
        <taxon>Araucaria</taxon>
    </lineage>
</organism>
<comment type="similarity">
    <text evidence="1 5">Belongs to the glycosyl hydrolase 1 family.</text>
</comment>
<keyword evidence="7" id="KW-0812">Transmembrane</keyword>
<keyword evidence="2" id="KW-0378">Hydrolase</keyword>
<evidence type="ECO:0008006" key="9">
    <source>
        <dbReference type="Google" id="ProtNLM"/>
    </source>
</evidence>